<name>A0A015I1X9_RHIIW</name>
<dbReference type="EMBL" id="JEMT01029746">
    <property type="protein sequence ID" value="EXX50982.1"/>
    <property type="molecule type" value="Genomic_DNA"/>
</dbReference>
<keyword evidence="2" id="KW-1185">Reference proteome</keyword>
<dbReference type="HOGENOM" id="CLU_009065_4_1_1"/>
<protein>
    <submittedName>
        <fullName evidence="1">Uncharacterized protein</fullName>
    </submittedName>
</protein>
<reference evidence="1 2" key="1">
    <citation type="submission" date="2014-02" db="EMBL/GenBank/DDBJ databases">
        <title>Single nucleus genome sequencing reveals high similarity among nuclei of an endomycorrhizal fungus.</title>
        <authorList>
            <person name="Lin K."/>
            <person name="Geurts R."/>
            <person name="Zhang Z."/>
            <person name="Limpens E."/>
            <person name="Saunders D.G."/>
            <person name="Mu D."/>
            <person name="Pang E."/>
            <person name="Cao H."/>
            <person name="Cha H."/>
            <person name="Lin T."/>
            <person name="Zhou Q."/>
            <person name="Shang Y."/>
            <person name="Li Y."/>
            <person name="Ivanov S."/>
            <person name="Sharma T."/>
            <person name="Velzen R.V."/>
            <person name="Ruijter N.D."/>
            <person name="Aanen D.K."/>
            <person name="Win J."/>
            <person name="Kamoun S."/>
            <person name="Bisseling T."/>
            <person name="Huang S."/>
        </authorList>
    </citation>
    <scope>NUCLEOTIDE SEQUENCE [LARGE SCALE GENOMIC DNA]</scope>
    <source>
        <strain evidence="2">DAOM197198w</strain>
    </source>
</reference>
<dbReference type="Proteomes" id="UP000022910">
    <property type="component" value="Unassembled WGS sequence"/>
</dbReference>
<evidence type="ECO:0000313" key="2">
    <source>
        <dbReference type="Proteomes" id="UP000022910"/>
    </source>
</evidence>
<proteinExistence type="predicted"/>
<dbReference type="AlphaFoldDB" id="A0A015I1X9"/>
<gene>
    <name evidence="1" type="ORF">RirG_265700</name>
</gene>
<evidence type="ECO:0000313" key="1">
    <source>
        <dbReference type="EMBL" id="EXX50982.1"/>
    </source>
</evidence>
<accession>A0A015I1X9</accession>
<organism evidence="1 2">
    <name type="scientific">Rhizophagus irregularis (strain DAOM 197198w)</name>
    <name type="common">Glomus intraradices</name>
    <dbReference type="NCBI Taxonomy" id="1432141"/>
    <lineage>
        <taxon>Eukaryota</taxon>
        <taxon>Fungi</taxon>
        <taxon>Fungi incertae sedis</taxon>
        <taxon>Mucoromycota</taxon>
        <taxon>Glomeromycotina</taxon>
        <taxon>Glomeromycetes</taxon>
        <taxon>Glomerales</taxon>
        <taxon>Glomeraceae</taxon>
        <taxon>Rhizophagus</taxon>
    </lineage>
</organism>
<sequence>MPSWKYSFERLSKHEYVAYYLNRHVQHSGCKANKGQRTLYNWFKLIEKTEEEEEYDFDVYDDMDDDDLIQIDEIDDDDQNQEFLDNINIEETSDTRNAKKRKLICIGFQSEEILKYIKRTSAQFGGSHHVEVVVRELFSHLFLQKFSRKKMDYKQKRKLNRQLFAESIWKIDRLSNSVCAITCTGIAEKVNVCIECSSIRYNKNLSNKIARPLPLPVNIKFTLKHYWEDNPLKKILQNFDFCDIWNNLNNESEIQAENLWITLADKALKCAFKDVPVFTSLCEVMGNAIERKIKNQSKRNMKYSDEFTNFLVILEGFSSRALDLFCQNLEGKTIQSIRQLRRNDEDCLTNPDCCYENVARFKRLIDSVQYNGPVVAMTDNTKLKSRLRYSLTLGCIVGSVLSKEETTINVYLDIPNIINKIKSEKAIAKDVRVYILQGDLTGCWESSREVPTVKSKVEAFVLPRGVEEVEVVF</sequence>
<comment type="caution">
    <text evidence="1">The sequence shown here is derived from an EMBL/GenBank/DDBJ whole genome shotgun (WGS) entry which is preliminary data.</text>
</comment>